<organism evidence="3 4">
    <name type="scientific">Mucor circinelloides f. lusitanicus</name>
    <name type="common">Mucor racemosus var. lusitanicus</name>
    <dbReference type="NCBI Taxonomy" id="29924"/>
    <lineage>
        <taxon>Eukaryota</taxon>
        <taxon>Fungi</taxon>
        <taxon>Fungi incertae sedis</taxon>
        <taxon>Mucoromycota</taxon>
        <taxon>Mucoromycotina</taxon>
        <taxon>Mucoromycetes</taxon>
        <taxon>Mucorales</taxon>
        <taxon>Mucorineae</taxon>
        <taxon>Mucoraceae</taxon>
        <taxon>Mucor</taxon>
    </lineage>
</organism>
<dbReference type="Proteomes" id="UP000469890">
    <property type="component" value="Unassembled WGS sequence"/>
</dbReference>
<dbReference type="InterPro" id="IPR050656">
    <property type="entry name" value="PINX1"/>
</dbReference>
<name>A0A8H4BQK7_MUCCL</name>
<sequence>MEKWKGSFAQTQLEKFGWENGEGLGKNKEGSAKHISVSVKNDKKGVGVGQGQWEFAWWDHLYNKSASSVVVEKDEDKGEIKVATKSKGETRRSKTGIISTQRPTGKSVKSTETTTETTSMSMSSMADSRNMMDSVKDVHVNIAQRLASASLYGSFVKSATTSAAPTPGASDEEVDDELKDYSMKVTDAELFAACEGRTARKGGRGLVDQTGKFKRVMQDFVRPVDEEDVVAATKSKKRKHSDDKEDEKSAKKQKKAEKAARKEAKAAKKLEKAAKKEAKEAKEAAKAAKAAKKEAKAAKKAAKESKKSKD</sequence>
<dbReference type="SMART" id="SM00443">
    <property type="entry name" value="G_patch"/>
    <property type="match status" value="1"/>
</dbReference>
<protein>
    <recommendedName>
        <fullName evidence="2">G-patch domain-containing protein</fullName>
    </recommendedName>
</protein>
<feature type="compositionally biased region" description="Polar residues" evidence="1">
    <location>
        <begin position="96"/>
        <end position="108"/>
    </location>
</feature>
<gene>
    <name evidence="3" type="ORF">FB192DRAFT_1294997</name>
</gene>
<evidence type="ECO:0000259" key="2">
    <source>
        <dbReference type="PROSITE" id="PS50174"/>
    </source>
</evidence>
<dbReference type="AlphaFoldDB" id="A0A8H4BQK7"/>
<dbReference type="PANTHER" id="PTHR23149">
    <property type="entry name" value="G PATCH DOMAIN CONTAINING PROTEIN"/>
    <property type="match status" value="1"/>
</dbReference>
<accession>A0A8H4BQK7</accession>
<evidence type="ECO:0000256" key="1">
    <source>
        <dbReference type="SAM" id="MobiDB-lite"/>
    </source>
</evidence>
<dbReference type="Pfam" id="PF01585">
    <property type="entry name" value="G-patch"/>
    <property type="match status" value="1"/>
</dbReference>
<feature type="region of interest" description="Disordered" evidence="1">
    <location>
        <begin position="229"/>
        <end position="310"/>
    </location>
</feature>
<feature type="compositionally biased region" description="Basic and acidic residues" evidence="1">
    <location>
        <begin position="240"/>
        <end position="310"/>
    </location>
</feature>
<evidence type="ECO:0000313" key="4">
    <source>
        <dbReference type="Proteomes" id="UP000469890"/>
    </source>
</evidence>
<dbReference type="EMBL" id="JAAECE010000001">
    <property type="protein sequence ID" value="KAF1806770.1"/>
    <property type="molecule type" value="Genomic_DNA"/>
</dbReference>
<dbReference type="GO" id="GO:0003676">
    <property type="term" value="F:nucleic acid binding"/>
    <property type="evidence" value="ECO:0007669"/>
    <property type="project" value="InterPro"/>
</dbReference>
<evidence type="ECO:0000313" key="3">
    <source>
        <dbReference type="EMBL" id="KAF1806770.1"/>
    </source>
</evidence>
<proteinExistence type="predicted"/>
<feature type="compositionally biased region" description="Basic and acidic residues" evidence="1">
    <location>
        <begin position="73"/>
        <end position="92"/>
    </location>
</feature>
<feature type="region of interest" description="Disordered" evidence="1">
    <location>
        <begin position="73"/>
        <end position="126"/>
    </location>
</feature>
<dbReference type="GO" id="GO:0005730">
    <property type="term" value="C:nucleolus"/>
    <property type="evidence" value="ECO:0007669"/>
    <property type="project" value="TreeGrafter"/>
</dbReference>
<feature type="domain" description="G-patch" evidence="2">
    <location>
        <begin position="5"/>
        <end position="51"/>
    </location>
</feature>
<dbReference type="PANTHER" id="PTHR23149:SF9">
    <property type="entry name" value="G PATCH DOMAIN-CONTAINING PROTEIN 4"/>
    <property type="match status" value="1"/>
</dbReference>
<dbReference type="InterPro" id="IPR000467">
    <property type="entry name" value="G_patch_dom"/>
</dbReference>
<feature type="region of interest" description="Disordered" evidence="1">
    <location>
        <begin position="16"/>
        <end position="35"/>
    </location>
</feature>
<dbReference type="PROSITE" id="PS50174">
    <property type="entry name" value="G_PATCH"/>
    <property type="match status" value="1"/>
</dbReference>
<comment type="caution">
    <text evidence="3">The sequence shown here is derived from an EMBL/GenBank/DDBJ whole genome shotgun (WGS) entry which is preliminary data.</text>
</comment>
<feature type="compositionally biased region" description="Low complexity" evidence="1">
    <location>
        <begin position="110"/>
        <end position="125"/>
    </location>
</feature>
<reference evidence="3 4" key="1">
    <citation type="submission" date="2019-09" db="EMBL/GenBank/DDBJ databases">
        <authorList>
            <consortium name="DOE Joint Genome Institute"/>
            <person name="Mondo S.J."/>
            <person name="Navarro-Mendoza M.I."/>
            <person name="Perez-Arques C."/>
            <person name="Panchal S."/>
            <person name="Nicolas F.E."/>
            <person name="Ganguly P."/>
            <person name="Pangilinan J."/>
            <person name="Grigoriev I."/>
            <person name="Heitman J."/>
            <person name="Sanya K."/>
            <person name="Garre V."/>
        </authorList>
    </citation>
    <scope>NUCLEOTIDE SEQUENCE [LARGE SCALE GENOMIC DNA]</scope>
    <source>
        <strain evidence="3 4">MU402</strain>
    </source>
</reference>